<evidence type="ECO:0000313" key="2">
    <source>
        <dbReference type="EMBL" id="MBL6078828.1"/>
    </source>
</evidence>
<evidence type="ECO:0000256" key="1">
    <source>
        <dbReference type="SAM" id="MobiDB-lite"/>
    </source>
</evidence>
<organism evidence="2 3">
    <name type="scientific">Belnapia arida</name>
    <dbReference type="NCBI Taxonomy" id="2804533"/>
    <lineage>
        <taxon>Bacteria</taxon>
        <taxon>Pseudomonadati</taxon>
        <taxon>Pseudomonadota</taxon>
        <taxon>Alphaproteobacteria</taxon>
        <taxon>Acetobacterales</taxon>
        <taxon>Roseomonadaceae</taxon>
        <taxon>Belnapia</taxon>
    </lineage>
</organism>
<gene>
    <name evidence="2" type="ORF">JMJ56_12485</name>
</gene>
<reference evidence="2 3" key="1">
    <citation type="submission" date="2021-01" db="EMBL/GenBank/DDBJ databases">
        <title>Belnapia mucosa sp. nov. and Belnapia arida sp. nov., isolated from the Tabernas Desert (Almeria, Spain).</title>
        <authorList>
            <person name="Molina-Menor E."/>
            <person name="Vidal-Verdu A."/>
            <person name="Calonge A."/>
            <person name="Satari L."/>
            <person name="Pereto J."/>
            <person name="Porcar M."/>
        </authorList>
    </citation>
    <scope>NUCLEOTIDE SEQUENCE [LARGE SCALE GENOMIC DNA]</scope>
    <source>
        <strain evidence="2 3">T18</strain>
    </source>
</reference>
<feature type="region of interest" description="Disordered" evidence="1">
    <location>
        <begin position="35"/>
        <end position="61"/>
    </location>
</feature>
<dbReference type="Proteomes" id="UP000660885">
    <property type="component" value="Unassembled WGS sequence"/>
</dbReference>
<dbReference type="EMBL" id="JAETWB010000004">
    <property type="protein sequence ID" value="MBL6078828.1"/>
    <property type="molecule type" value="Genomic_DNA"/>
</dbReference>
<sequence length="371" mass="40391">MTRLRDAAAVGAGVAKGVARRRGSVACFAETGRPGWQGTEERHGRKAARQGIRIQSGSGKAAPPVTPLLHLRCGDDLRSRLHSAGIAGEYLCFADPVCVGPAQDDGDLMAWLGMRARYVALHAGQDPAAVRLRLGREYAALNGLHRREAVWLWFEHDLWDQAALIRILSLLAEKRLLRGKLLLLPADGERSFPALSDAELGALHPAPLSDLQIEQAAEAWAAFAAPDPRGLDALSRRELALPFLAAALRRHLRDLPWTTDGLGETERRALRAIAAGATDEAAVFQRLQDGDPVFHVTDLIVREVINRLRQGPNRLVSRDEQLHPTPRGAAVLAGTDRFRPPPRFHAGVHVLPDPPWFWDPAQAAVVPGAKA</sequence>
<name>A0ABS1U2C2_9PROT</name>
<comment type="caution">
    <text evidence="2">The sequence shown here is derived from an EMBL/GenBank/DDBJ whole genome shotgun (WGS) entry which is preliminary data.</text>
</comment>
<dbReference type="RefSeq" id="WP_202832096.1">
    <property type="nucleotide sequence ID" value="NZ_JAETWB010000004.1"/>
</dbReference>
<evidence type="ECO:0008006" key="4">
    <source>
        <dbReference type="Google" id="ProtNLM"/>
    </source>
</evidence>
<protein>
    <recommendedName>
        <fullName evidence="4">DUF1835 domain-containing protein</fullName>
    </recommendedName>
</protein>
<accession>A0ABS1U2C2</accession>
<proteinExistence type="predicted"/>
<keyword evidence="3" id="KW-1185">Reference proteome</keyword>
<evidence type="ECO:0000313" key="3">
    <source>
        <dbReference type="Proteomes" id="UP000660885"/>
    </source>
</evidence>